<feature type="signal peptide" evidence="2">
    <location>
        <begin position="1"/>
        <end position="21"/>
    </location>
</feature>
<keyword evidence="2" id="KW-0732">Signal</keyword>
<organism evidence="3 4">
    <name type="scientific">Nitrosomonas communis</name>
    <dbReference type="NCBI Taxonomy" id="44574"/>
    <lineage>
        <taxon>Bacteria</taxon>
        <taxon>Pseudomonadati</taxon>
        <taxon>Pseudomonadota</taxon>
        <taxon>Betaproteobacteria</taxon>
        <taxon>Nitrosomonadales</taxon>
        <taxon>Nitrosomonadaceae</taxon>
        <taxon>Nitrosomonas</taxon>
    </lineage>
</organism>
<evidence type="ECO:0000256" key="2">
    <source>
        <dbReference type="SAM" id="SignalP"/>
    </source>
</evidence>
<sequence>MKKKCLPAIFALYMASPLIMANDQQPITELTSAQMDYVTAGTQVNADAAAAAQAAGIIAASFASTLTLAGATSESGGVAAAGASGTSVGTDAATTGAGVQTSANGTLPSQTFGGSNNFDGPISSHSAAVEITVIPTLPTFGPN</sequence>
<dbReference type="RefSeq" id="WP_074905197.1">
    <property type="nucleotide sequence ID" value="NZ_FOUB01000017.1"/>
</dbReference>
<evidence type="ECO:0000256" key="1">
    <source>
        <dbReference type="SAM" id="MobiDB-lite"/>
    </source>
</evidence>
<protein>
    <submittedName>
        <fullName evidence="3">Uncharacterized protein</fullName>
    </submittedName>
</protein>
<feature type="region of interest" description="Disordered" evidence="1">
    <location>
        <begin position="99"/>
        <end position="118"/>
    </location>
</feature>
<reference evidence="4" key="1">
    <citation type="submission" date="2016-10" db="EMBL/GenBank/DDBJ databases">
        <authorList>
            <person name="Varghese N."/>
            <person name="Submissions S."/>
        </authorList>
    </citation>
    <scope>NUCLEOTIDE SEQUENCE [LARGE SCALE GENOMIC DNA]</scope>
    <source>
        <strain evidence="4">Nm44</strain>
    </source>
</reference>
<gene>
    <name evidence="3" type="ORF">SAMN05421863_101756</name>
</gene>
<feature type="chain" id="PRO_5010378195" evidence="2">
    <location>
        <begin position="22"/>
        <end position="143"/>
    </location>
</feature>
<feature type="compositionally biased region" description="Polar residues" evidence="1">
    <location>
        <begin position="100"/>
        <end position="118"/>
    </location>
</feature>
<evidence type="ECO:0000313" key="4">
    <source>
        <dbReference type="Proteomes" id="UP000183287"/>
    </source>
</evidence>
<dbReference type="AlphaFoldDB" id="A0A1I4P0P5"/>
<accession>A0A1I4P0P5</accession>
<proteinExistence type="predicted"/>
<evidence type="ECO:0000313" key="3">
    <source>
        <dbReference type="EMBL" id="SFM21404.1"/>
    </source>
</evidence>
<dbReference type="Proteomes" id="UP000183287">
    <property type="component" value="Unassembled WGS sequence"/>
</dbReference>
<name>A0A1I4P0P5_9PROT</name>
<keyword evidence="4" id="KW-1185">Reference proteome</keyword>
<dbReference type="EMBL" id="FOUB01000017">
    <property type="protein sequence ID" value="SFM21404.1"/>
    <property type="molecule type" value="Genomic_DNA"/>
</dbReference>